<sequence>MGRRGATSLQDVVGKLKDKASQSRAALNPLSKPHVGALLRATTHDPSAPPEEKHLAAILSYGHRSRATASVVVESLMDRLQTTGDAPVALKCLLTVHHIICRGTFILQDQLSVFPAAGGRNYLKLSNFRDSRSPFTWEISSWVRWYARYVENFLSASRILGFFIGSSSSILEKEKVEETVTGLLNSDLLRELDSLVGLIEDACKMPDSTHVESARLLRCVKSLAAEDHMSVMNEVAVRISEFRQRLSVLSFGESVELVCNLKRLEGCEEKLSAIFDRKVPTESFWELMREVKSNLTEQEEKMSAALDRRVGRGSESARYGGRRAVSLDEPVRFSSGRLPPLPIPSTELYPYG</sequence>
<dbReference type="EMBL" id="PGOL01000049">
    <property type="protein sequence ID" value="PKI78425.1"/>
    <property type="molecule type" value="Genomic_DNA"/>
</dbReference>
<keyword evidence="6" id="KW-0472">Membrane</keyword>
<dbReference type="InterPro" id="IPR011417">
    <property type="entry name" value="ANTH_dom"/>
</dbReference>
<dbReference type="SMART" id="SM00273">
    <property type="entry name" value="ENTH"/>
    <property type="match status" value="1"/>
</dbReference>
<evidence type="ECO:0000259" key="9">
    <source>
        <dbReference type="PROSITE" id="PS50942"/>
    </source>
</evidence>
<dbReference type="InterPro" id="IPR008942">
    <property type="entry name" value="ENTH_VHS"/>
</dbReference>
<dbReference type="SUPFAM" id="SSF48464">
    <property type="entry name" value="ENTH/VHS domain"/>
    <property type="match status" value="1"/>
</dbReference>
<dbReference type="GO" id="GO:0032050">
    <property type="term" value="F:clathrin heavy chain binding"/>
    <property type="evidence" value="ECO:0007669"/>
    <property type="project" value="TreeGrafter"/>
</dbReference>
<comment type="caution">
    <text evidence="10">The sequence shown here is derived from an EMBL/GenBank/DDBJ whole genome shotgun (WGS) entry which is preliminary data.</text>
</comment>
<keyword evidence="5" id="KW-0333">Golgi apparatus</keyword>
<keyword evidence="8" id="KW-0968">Cytoplasmic vesicle</keyword>
<dbReference type="GeneID" id="116198588"/>
<name>A0A218W1N2_PUNGR</name>
<keyword evidence="4" id="KW-0254">Endocytosis</keyword>
<organism evidence="10 12">
    <name type="scientific">Punica granatum</name>
    <name type="common">Pomegranate</name>
    <dbReference type="NCBI Taxonomy" id="22663"/>
    <lineage>
        <taxon>Eukaryota</taxon>
        <taxon>Viridiplantae</taxon>
        <taxon>Streptophyta</taxon>
        <taxon>Embryophyta</taxon>
        <taxon>Tracheophyta</taxon>
        <taxon>Spermatophyta</taxon>
        <taxon>Magnoliopsida</taxon>
        <taxon>eudicotyledons</taxon>
        <taxon>Gunneridae</taxon>
        <taxon>Pentapetalae</taxon>
        <taxon>rosids</taxon>
        <taxon>malvids</taxon>
        <taxon>Myrtales</taxon>
        <taxon>Lythraceae</taxon>
        <taxon>Punica</taxon>
    </lineage>
</organism>
<dbReference type="GO" id="GO:0005794">
    <property type="term" value="C:Golgi apparatus"/>
    <property type="evidence" value="ECO:0007669"/>
    <property type="project" value="UniProtKB-SubCell"/>
</dbReference>
<evidence type="ECO:0000313" key="13">
    <source>
        <dbReference type="Proteomes" id="UP000233551"/>
    </source>
</evidence>
<evidence type="ECO:0000256" key="2">
    <source>
        <dbReference type="ARBA" id="ARBA00004555"/>
    </source>
</evidence>
<dbReference type="Proteomes" id="UP000197138">
    <property type="component" value="Unassembled WGS sequence"/>
</dbReference>
<dbReference type="InterPro" id="IPR048050">
    <property type="entry name" value="ANTH_N_plant"/>
</dbReference>
<dbReference type="STRING" id="22663.A0A218W1N2"/>
<protein>
    <recommendedName>
        <fullName evidence="9">ENTH domain-containing protein</fullName>
    </recommendedName>
</protein>
<feature type="domain" description="ENTH" evidence="9">
    <location>
        <begin position="26"/>
        <end position="164"/>
    </location>
</feature>
<dbReference type="InterPro" id="IPR045192">
    <property type="entry name" value="AP180-like"/>
</dbReference>
<proteinExistence type="predicted"/>
<dbReference type="GO" id="GO:0006900">
    <property type="term" value="P:vesicle budding from membrane"/>
    <property type="evidence" value="ECO:0007669"/>
    <property type="project" value="TreeGrafter"/>
</dbReference>
<dbReference type="PANTHER" id="PTHR22951">
    <property type="entry name" value="CLATHRIN ASSEMBLY PROTEIN"/>
    <property type="match status" value="1"/>
</dbReference>
<dbReference type="PROSITE" id="PS50942">
    <property type="entry name" value="ENTH"/>
    <property type="match status" value="1"/>
</dbReference>
<dbReference type="CDD" id="cd16987">
    <property type="entry name" value="ANTH_N_AP180_plant"/>
    <property type="match status" value="1"/>
</dbReference>
<evidence type="ECO:0000256" key="8">
    <source>
        <dbReference type="ARBA" id="ARBA00023329"/>
    </source>
</evidence>
<evidence type="ECO:0000256" key="7">
    <source>
        <dbReference type="ARBA" id="ARBA00023176"/>
    </source>
</evidence>
<evidence type="ECO:0000313" key="11">
    <source>
        <dbReference type="EMBL" id="PKI78425.1"/>
    </source>
</evidence>
<keyword evidence="13" id="KW-1185">Reference proteome</keyword>
<evidence type="ECO:0000256" key="5">
    <source>
        <dbReference type="ARBA" id="ARBA00023034"/>
    </source>
</evidence>
<comment type="subcellular location">
    <subcellularLocation>
        <location evidence="1">Cytoplasmic vesicle</location>
        <location evidence="1">Clathrin-coated vesicle</location>
    </subcellularLocation>
    <subcellularLocation>
        <location evidence="2">Golgi apparatus</location>
    </subcellularLocation>
    <subcellularLocation>
        <location evidence="3">Membrane</location>
        <location evidence="3">Clathrin-coated pit</location>
    </subcellularLocation>
</comment>
<keyword evidence="7" id="KW-0168">Coated pit</keyword>
<dbReference type="InterPro" id="IPR013809">
    <property type="entry name" value="ENTH"/>
</dbReference>
<dbReference type="OrthoDB" id="44015at2759"/>
<dbReference type="Proteomes" id="UP000233551">
    <property type="component" value="Unassembled WGS sequence"/>
</dbReference>
<evidence type="ECO:0000313" key="12">
    <source>
        <dbReference type="Proteomes" id="UP000197138"/>
    </source>
</evidence>
<dbReference type="EMBL" id="MTKT01005554">
    <property type="protein sequence ID" value="OWM66220.1"/>
    <property type="molecule type" value="Genomic_DNA"/>
</dbReference>
<dbReference type="GO" id="GO:0005545">
    <property type="term" value="F:1-phosphatidylinositol binding"/>
    <property type="evidence" value="ECO:0007669"/>
    <property type="project" value="TreeGrafter"/>
</dbReference>
<dbReference type="GO" id="GO:0005905">
    <property type="term" value="C:clathrin-coated pit"/>
    <property type="evidence" value="ECO:0007669"/>
    <property type="project" value="UniProtKB-SubCell"/>
</dbReference>
<dbReference type="PANTHER" id="PTHR22951:SF76">
    <property type="entry name" value="OS09G0468150 PROTEIN"/>
    <property type="match status" value="1"/>
</dbReference>
<evidence type="ECO:0000256" key="1">
    <source>
        <dbReference type="ARBA" id="ARBA00004132"/>
    </source>
</evidence>
<dbReference type="GO" id="GO:0048268">
    <property type="term" value="P:clathrin coat assembly"/>
    <property type="evidence" value="ECO:0007669"/>
    <property type="project" value="InterPro"/>
</dbReference>
<dbReference type="FunFam" id="1.25.40.90:FF:000035">
    <property type="entry name" value="Putative clathrin assembly protein At4g40080"/>
    <property type="match status" value="1"/>
</dbReference>
<evidence type="ECO:0000256" key="3">
    <source>
        <dbReference type="ARBA" id="ARBA00004600"/>
    </source>
</evidence>
<reference evidence="10" key="2">
    <citation type="submission" date="2017-06" db="EMBL/GenBank/DDBJ databases">
        <title>The pomegranate genome and the genomics of punicalagin biosynthesis.</title>
        <authorList>
            <person name="Xu C."/>
        </authorList>
    </citation>
    <scope>NUCLEOTIDE SEQUENCE [LARGE SCALE GENOMIC DNA]</scope>
    <source>
        <tissue evidence="10">Fresh leaf</tissue>
    </source>
</reference>
<gene>
    <name evidence="10" type="ORF">CDL15_Pgr013437</name>
    <name evidence="11" type="ORF">CRG98_001171</name>
</gene>
<evidence type="ECO:0000256" key="6">
    <source>
        <dbReference type="ARBA" id="ARBA00023136"/>
    </source>
</evidence>
<dbReference type="GO" id="GO:0005546">
    <property type="term" value="F:phosphatidylinositol-4,5-bisphosphate binding"/>
    <property type="evidence" value="ECO:0007669"/>
    <property type="project" value="TreeGrafter"/>
</dbReference>
<dbReference type="Gene3D" id="1.25.40.90">
    <property type="match status" value="1"/>
</dbReference>
<reference evidence="12" key="1">
    <citation type="journal article" date="2017" name="Plant J.">
        <title>The pomegranate (Punica granatum L.) genome and the genomics of punicalagin biosynthesis.</title>
        <authorList>
            <person name="Qin G."/>
            <person name="Xu C."/>
            <person name="Ming R."/>
            <person name="Tang H."/>
            <person name="Guyot R."/>
            <person name="Kramer E.M."/>
            <person name="Hu Y."/>
            <person name="Yi X."/>
            <person name="Qi Y."/>
            <person name="Xu X."/>
            <person name="Gao Z."/>
            <person name="Pan H."/>
            <person name="Jian J."/>
            <person name="Tian Y."/>
            <person name="Yue Z."/>
            <person name="Xu Y."/>
        </authorList>
    </citation>
    <scope>NUCLEOTIDE SEQUENCE [LARGE SCALE GENOMIC DNA]</scope>
    <source>
        <strain evidence="12">cv. Dabenzi</strain>
    </source>
</reference>
<dbReference type="GO" id="GO:0000149">
    <property type="term" value="F:SNARE binding"/>
    <property type="evidence" value="ECO:0007669"/>
    <property type="project" value="TreeGrafter"/>
</dbReference>
<dbReference type="GO" id="GO:0072583">
    <property type="term" value="P:clathrin-dependent endocytosis"/>
    <property type="evidence" value="ECO:0007669"/>
    <property type="project" value="InterPro"/>
</dbReference>
<dbReference type="Pfam" id="PF07651">
    <property type="entry name" value="ANTH"/>
    <property type="match status" value="1"/>
</dbReference>
<evidence type="ECO:0000313" key="10">
    <source>
        <dbReference type="EMBL" id="OWM66220.1"/>
    </source>
</evidence>
<evidence type="ECO:0000256" key="4">
    <source>
        <dbReference type="ARBA" id="ARBA00022583"/>
    </source>
</evidence>
<dbReference type="AlphaFoldDB" id="A0A218W1N2"/>
<accession>A0A218W1N2</accession>
<reference evidence="11 13" key="3">
    <citation type="submission" date="2017-11" db="EMBL/GenBank/DDBJ databases">
        <title>De-novo sequencing of pomegranate (Punica granatum L.) genome.</title>
        <authorList>
            <person name="Akparov Z."/>
            <person name="Amiraslanov A."/>
            <person name="Hajiyeva S."/>
            <person name="Abbasov M."/>
            <person name="Kaur K."/>
            <person name="Hamwieh A."/>
            <person name="Solovyev V."/>
            <person name="Salamov A."/>
            <person name="Braich B."/>
            <person name="Kosarev P."/>
            <person name="Mahmoud A."/>
            <person name="Hajiyev E."/>
            <person name="Babayeva S."/>
            <person name="Izzatullayeva V."/>
            <person name="Mammadov A."/>
            <person name="Mammadov A."/>
            <person name="Sharifova S."/>
            <person name="Ojaghi J."/>
            <person name="Eynullazada K."/>
            <person name="Bayramov B."/>
            <person name="Abdulazimova A."/>
            <person name="Shahmuradov I."/>
        </authorList>
    </citation>
    <scope>NUCLEOTIDE SEQUENCE [LARGE SCALE GENOMIC DNA]</scope>
    <source>
        <strain evidence="11">AG2017</strain>
        <strain evidence="13">cv. AG2017</strain>
        <tissue evidence="11">Leaf</tissue>
    </source>
</reference>
<dbReference type="GO" id="GO:0030136">
    <property type="term" value="C:clathrin-coated vesicle"/>
    <property type="evidence" value="ECO:0007669"/>
    <property type="project" value="UniProtKB-SubCell"/>
</dbReference>